<evidence type="ECO:0000313" key="1">
    <source>
        <dbReference type="EMBL" id="KAH0936472.1"/>
    </source>
</evidence>
<protein>
    <submittedName>
        <fullName evidence="1">Uncharacterized protein</fullName>
    </submittedName>
</protein>
<gene>
    <name evidence="1" type="ORF">HID58_013589</name>
</gene>
<dbReference type="EMBL" id="JAGKQM010000003">
    <property type="protein sequence ID" value="KAH0936472.1"/>
    <property type="molecule type" value="Genomic_DNA"/>
</dbReference>
<comment type="caution">
    <text evidence="1">The sequence shown here is derived from an EMBL/GenBank/DDBJ whole genome shotgun (WGS) entry which is preliminary data.</text>
</comment>
<name>A0ABQ8E4Z4_BRANA</name>
<proteinExistence type="predicted"/>
<sequence>MLMIQVKSSSILTLRKQKRLDKSNLVKVKP</sequence>
<reference evidence="1 2" key="1">
    <citation type="submission" date="2021-05" db="EMBL/GenBank/DDBJ databases">
        <title>Genome Assembly of Synthetic Allotetraploid Brassica napus Reveals Homoeologous Exchanges between Subgenomes.</title>
        <authorList>
            <person name="Davis J.T."/>
        </authorList>
    </citation>
    <scope>NUCLEOTIDE SEQUENCE [LARGE SCALE GENOMIC DNA]</scope>
    <source>
        <strain evidence="2">cv. Da-Ae</strain>
        <tissue evidence="1">Seedling</tissue>
    </source>
</reference>
<keyword evidence="2" id="KW-1185">Reference proteome</keyword>
<organism evidence="1 2">
    <name type="scientific">Brassica napus</name>
    <name type="common">Rape</name>
    <dbReference type="NCBI Taxonomy" id="3708"/>
    <lineage>
        <taxon>Eukaryota</taxon>
        <taxon>Viridiplantae</taxon>
        <taxon>Streptophyta</taxon>
        <taxon>Embryophyta</taxon>
        <taxon>Tracheophyta</taxon>
        <taxon>Spermatophyta</taxon>
        <taxon>Magnoliopsida</taxon>
        <taxon>eudicotyledons</taxon>
        <taxon>Gunneridae</taxon>
        <taxon>Pentapetalae</taxon>
        <taxon>rosids</taxon>
        <taxon>malvids</taxon>
        <taxon>Brassicales</taxon>
        <taxon>Brassicaceae</taxon>
        <taxon>Brassiceae</taxon>
        <taxon>Brassica</taxon>
    </lineage>
</organism>
<evidence type="ECO:0000313" key="2">
    <source>
        <dbReference type="Proteomes" id="UP000824890"/>
    </source>
</evidence>
<accession>A0ABQ8E4Z4</accession>
<dbReference type="Proteomes" id="UP000824890">
    <property type="component" value="Unassembled WGS sequence"/>
</dbReference>